<keyword evidence="2" id="KW-1185">Reference proteome</keyword>
<name>A0ABQ2CSE9_9GAMM</name>
<protein>
    <submittedName>
        <fullName evidence="1">Uncharacterized protein</fullName>
    </submittedName>
</protein>
<gene>
    <name evidence="1" type="ORF">GCM10009083_24610</name>
</gene>
<evidence type="ECO:0000313" key="1">
    <source>
        <dbReference type="EMBL" id="GGJ06701.1"/>
    </source>
</evidence>
<sequence>MNINGEVFDFSSLPEGATLPREAIGSGWFSGPVERINGELHMTLRLPHGPNPPKHVAFPEPLIVTEDGPVTLPTDEEYQP</sequence>
<proteinExistence type="predicted"/>
<organism evidence="1 2">
    <name type="scientific">Halopseudomonas pertucinogena</name>
    <dbReference type="NCBI Taxonomy" id="86175"/>
    <lineage>
        <taxon>Bacteria</taxon>
        <taxon>Pseudomonadati</taxon>
        <taxon>Pseudomonadota</taxon>
        <taxon>Gammaproteobacteria</taxon>
        <taxon>Pseudomonadales</taxon>
        <taxon>Pseudomonadaceae</taxon>
        <taxon>Halopseudomonas</taxon>
    </lineage>
</organism>
<dbReference type="Proteomes" id="UP000633263">
    <property type="component" value="Unassembled WGS sequence"/>
</dbReference>
<reference evidence="2" key="1">
    <citation type="journal article" date="2019" name="Int. J. Syst. Evol. Microbiol.">
        <title>The Global Catalogue of Microorganisms (GCM) 10K type strain sequencing project: providing services to taxonomists for standard genome sequencing and annotation.</title>
        <authorList>
            <consortium name="The Broad Institute Genomics Platform"/>
            <consortium name="The Broad Institute Genome Sequencing Center for Infectious Disease"/>
            <person name="Wu L."/>
            <person name="Ma J."/>
        </authorList>
    </citation>
    <scope>NUCLEOTIDE SEQUENCE [LARGE SCALE GENOMIC DNA]</scope>
    <source>
        <strain evidence="2">JCM 11590</strain>
    </source>
</reference>
<dbReference type="EMBL" id="BMNN01000006">
    <property type="protein sequence ID" value="GGJ06701.1"/>
    <property type="molecule type" value="Genomic_DNA"/>
</dbReference>
<evidence type="ECO:0000313" key="2">
    <source>
        <dbReference type="Proteomes" id="UP000633263"/>
    </source>
</evidence>
<comment type="caution">
    <text evidence="1">The sequence shown here is derived from an EMBL/GenBank/DDBJ whole genome shotgun (WGS) entry which is preliminary data.</text>
</comment>
<accession>A0ABQ2CSE9</accession>